<dbReference type="HOGENOM" id="CLU_005679_10_4_6"/>
<dbReference type="PANTHER" id="PTHR23028:SF53">
    <property type="entry name" value="ACYL_TRANSF_3 DOMAIN-CONTAINING PROTEIN"/>
    <property type="match status" value="1"/>
</dbReference>
<dbReference type="EMBL" id="AM286690">
    <property type="protein sequence ID" value="CAL16365.1"/>
    <property type="molecule type" value="Genomic_DNA"/>
</dbReference>
<reference evidence="4 5" key="1">
    <citation type="journal article" date="2006" name="Nat. Biotechnol.">
        <title>Genome sequence of the ubiquitous hydrocarbon-degrading marine bacterium Alcanivorax borkumensis.</title>
        <authorList>
            <person name="Schneiker S."/>
            <person name="Martins dos Santos V.A.P."/>
            <person name="Bartels D."/>
            <person name="Bekel T."/>
            <person name="Brecht M."/>
            <person name="Buhrmester J."/>
            <person name="Chernikova T.N."/>
            <person name="Denaro R."/>
            <person name="Ferrer M."/>
            <person name="Gertler C."/>
            <person name="Goesmann A."/>
            <person name="Golyshina O.V."/>
            <person name="Kaminski F."/>
            <person name="Khachane A.N."/>
            <person name="Lang S."/>
            <person name="Linke B."/>
            <person name="McHardy A.C."/>
            <person name="Meyer F."/>
            <person name="Nechitaylo T."/>
            <person name="Puehler A."/>
            <person name="Regenhardt D."/>
            <person name="Rupp O."/>
            <person name="Sabirova J.S."/>
            <person name="Selbitschka W."/>
            <person name="Yakimov M.M."/>
            <person name="Timmis K.N."/>
            <person name="Vorhoelter F.-J."/>
            <person name="Weidner S."/>
            <person name="Kaiser O."/>
            <person name="Golyshin P.N."/>
        </authorList>
    </citation>
    <scope>NUCLEOTIDE SEQUENCE [LARGE SCALE GENOMIC DNA]</scope>
    <source>
        <strain evidence="5">ATCC 700651 / DSM 11573 / NCIMB 13689 / SK2</strain>
    </source>
</reference>
<feature type="transmembrane region" description="Helical" evidence="1">
    <location>
        <begin position="310"/>
        <end position="329"/>
    </location>
</feature>
<dbReference type="InterPro" id="IPR043968">
    <property type="entry name" value="SGNH"/>
</dbReference>
<dbReference type="RefSeq" id="WP_011588201.1">
    <property type="nucleotide sequence ID" value="NC_008260.1"/>
</dbReference>
<dbReference type="PANTHER" id="PTHR23028">
    <property type="entry name" value="ACETYLTRANSFERASE"/>
    <property type="match status" value="1"/>
</dbReference>
<dbReference type="eggNOG" id="COG1835">
    <property type="taxonomic scope" value="Bacteria"/>
</dbReference>
<feature type="transmembrane region" description="Helical" evidence="1">
    <location>
        <begin position="72"/>
        <end position="92"/>
    </location>
</feature>
<dbReference type="GO" id="GO:0016747">
    <property type="term" value="F:acyltransferase activity, transferring groups other than amino-acyl groups"/>
    <property type="evidence" value="ECO:0007669"/>
    <property type="project" value="InterPro"/>
</dbReference>
<name>Q0VR33_ALCBS</name>
<dbReference type="STRING" id="393595.ABO_0917"/>
<keyword evidence="5" id="KW-1185">Reference proteome</keyword>
<protein>
    <submittedName>
        <fullName evidence="4">Acyltransferase, putative</fullName>
        <ecNumber evidence="4">2.3.1.-</ecNumber>
    </submittedName>
</protein>
<keyword evidence="4" id="KW-0808">Transferase</keyword>
<dbReference type="InterPro" id="IPR002656">
    <property type="entry name" value="Acyl_transf_3_dom"/>
</dbReference>
<accession>Q0VR33</accession>
<evidence type="ECO:0000313" key="4">
    <source>
        <dbReference type="EMBL" id="CAL16365.1"/>
    </source>
</evidence>
<dbReference type="KEGG" id="abo:ABO_0917"/>
<organism evidence="4 5">
    <name type="scientific">Alcanivorax borkumensis (strain ATCC 700651 / DSM 11573 / NCIMB 13689 / SK2)</name>
    <dbReference type="NCBI Taxonomy" id="393595"/>
    <lineage>
        <taxon>Bacteria</taxon>
        <taxon>Pseudomonadati</taxon>
        <taxon>Pseudomonadota</taxon>
        <taxon>Gammaproteobacteria</taxon>
        <taxon>Oceanospirillales</taxon>
        <taxon>Alcanivoracaceae</taxon>
        <taxon>Alcanivorax</taxon>
    </lineage>
</organism>
<keyword evidence="1" id="KW-0472">Membrane</keyword>
<dbReference type="GO" id="GO:0009103">
    <property type="term" value="P:lipopolysaccharide biosynthetic process"/>
    <property type="evidence" value="ECO:0007669"/>
    <property type="project" value="TreeGrafter"/>
</dbReference>
<keyword evidence="4" id="KW-0012">Acyltransferase</keyword>
<dbReference type="Pfam" id="PF01757">
    <property type="entry name" value="Acyl_transf_3"/>
    <property type="match status" value="1"/>
</dbReference>
<proteinExistence type="predicted"/>
<feature type="transmembrane region" description="Helical" evidence="1">
    <location>
        <begin position="161"/>
        <end position="180"/>
    </location>
</feature>
<feature type="domain" description="Acyltransferase 3" evidence="2">
    <location>
        <begin position="5"/>
        <end position="326"/>
    </location>
</feature>
<evidence type="ECO:0000259" key="3">
    <source>
        <dbReference type="Pfam" id="PF19040"/>
    </source>
</evidence>
<feature type="transmembrane region" description="Helical" evidence="1">
    <location>
        <begin position="132"/>
        <end position="154"/>
    </location>
</feature>
<dbReference type="AlphaFoldDB" id="Q0VR33"/>
<sequence>MKYRADIDGLRALAVIPVIIYHAGAAWLPGGFVGVDVFFVISGFLISKIILGEVENNSFSFIGFYKRRVNRIVPALLFMIVVVLLVFSVLGLPDQSVSVAKSAIAAIFSVSNFYFWGGSGYFSPSSDFMPLLHTWSLAVEEQFYLIFPVLMVIFFRLQLNIKMMIAVGAIVMFVFGWWLSIKSPMFAYYMLPARAWELALGVALAVGVVPKSKSIILNETLTALGTIIILLSFFYVRSDMVFPGVAALIPCAGAALIINFGGDSFVSKKLLSCKPIVYVGLISYSLYLWHWPILTFLRVVNASVHLDRSMVVLGMILTLVFSIISWRYVEVPFRRKNLGDLKKIVLLGGGVAVAGIVSFLVVLGSGFPSRLSPHALEAVMAAKDIDPLRDECFGTKERGGCTFGDQSLPVSYIVVGDSHAAALRPAISASSLVEGERGTLYWMKACPLLDGSRRVNHPGQKECKTFKENVWRIIEGDRSIETVILGGRWPYQVTGTLPESGGSLMTLMADDVTATYSKNENELVFIRSLKRTVDRLAGMGKKVVIIGSVPEAGFNVPESTAMARNFGREDKARVPFEVAGNRARFSDEIIMNLLPESASFYPVLGAFCDDAWCEFEKNGTPVFYDSNHLSYSGALNFIAPVLSLQNQNGAI</sequence>
<evidence type="ECO:0000313" key="5">
    <source>
        <dbReference type="Proteomes" id="UP000008871"/>
    </source>
</evidence>
<feature type="transmembrane region" description="Helical" evidence="1">
    <location>
        <begin position="186"/>
        <end position="209"/>
    </location>
</feature>
<dbReference type="GO" id="GO:0016020">
    <property type="term" value="C:membrane"/>
    <property type="evidence" value="ECO:0007669"/>
    <property type="project" value="TreeGrafter"/>
</dbReference>
<feature type="transmembrane region" description="Helical" evidence="1">
    <location>
        <begin position="216"/>
        <end position="235"/>
    </location>
</feature>
<feature type="transmembrane region" description="Helical" evidence="1">
    <location>
        <begin position="273"/>
        <end position="290"/>
    </location>
</feature>
<feature type="transmembrane region" description="Helical" evidence="1">
    <location>
        <begin position="341"/>
        <end position="363"/>
    </location>
</feature>
<evidence type="ECO:0000259" key="2">
    <source>
        <dbReference type="Pfam" id="PF01757"/>
    </source>
</evidence>
<dbReference type="EC" id="2.3.1.-" evidence="4"/>
<dbReference type="Proteomes" id="UP000008871">
    <property type="component" value="Chromosome"/>
</dbReference>
<feature type="transmembrane region" description="Helical" evidence="1">
    <location>
        <begin position="241"/>
        <end position="261"/>
    </location>
</feature>
<feature type="domain" description="SGNH" evidence="3">
    <location>
        <begin position="392"/>
        <end position="635"/>
    </location>
</feature>
<feature type="transmembrane region" description="Helical" evidence="1">
    <location>
        <begin position="12"/>
        <end position="28"/>
    </location>
</feature>
<dbReference type="InterPro" id="IPR050879">
    <property type="entry name" value="Acyltransferase_3"/>
</dbReference>
<evidence type="ECO:0000256" key="1">
    <source>
        <dbReference type="SAM" id="Phobius"/>
    </source>
</evidence>
<keyword evidence="1" id="KW-1133">Transmembrane helix</keyword>
<dbReference type="OrthoDB" id="9767863at2"/>
<keyword evidence="1" id="KW-0812">Transmembrane</keyword>
<dbReference type="Pfam" id="PF19040">
    <property type="entry name" value="SGNH"/>
    <property type="match status" value="1"/>
</dbReference>
<gene>
    <name evidence="4" type="ordered locus">ABO_0917</name>
</gene>